<feature type="chain" id="PRO_5042233839" evidence="2">
    <location>
        <begin position="23"/>
        <end position="191"/>
    </location>
</feature>
<protein>
    <submittedName>
        <fullName evidence="3">Uncharacterized protein</fullName>
    </submittedName>
</protein>
<evidence type="ECO:0000313" key="3">
    <source>
        <dbReference type="EMBL" id="KAJ2893474.1"/>
    </source>
</evidence>
<dbReference type="AlphaFoldDB" id="A0AAD5RGK5"/>
<dbReference type="Proteomes" id="UP001201980">
    <property type="component" value="Unassembled WGS sequence"/>
</dbReference>
<evidence type="ECO:0000313" key="4">
    <source>
        <dbReference type="Proteomes" id="UP001201980"/>
    </source>
</evidence>
<feature type="compositionally biased region" description="Acidic residues" evidence="1">
    <location>
        <begin position="141"/>
        <end position="150"/>
    </location>
</feature>
<accession>A0AAD5RGK5</accession>
<keyword evidence="4" id="KW-1185">Reference proteome</keyword>
<gene>
    <name evidence="3" type="ORF">MKZ38_008651</name>
</gene>
<sequence length="191" mass="19383">MHKQSIISTMGLAATLLASTSSAYDCTFSSSVDLEDYVGSGDSSGSDSGSSSGSGGGYLNQYTCPDGTVTYFAAECLDVSFRRPRLQKRDMECSSDEICVSYQADLGCMNEDYDVRDEAGSTINLVTGDYELADGTTGNVADEDGTDSGSDDSSSGSSSSSSSDDESGATVVGSGCVVGISLLVAAAVGLA</sequence>
<reference evidence="3" key="1">
    <citation type="submission" date="2022-07" db="EMBL/GenBank/DDBJ databases">
        <title>Draft genome sequence of Zalerion maritima ATCC 34329, a (micro)plastics degrading marine fungus.</title>
        <authorList>
            <person name="Paco A."/>
            <person name="Goncalves M.F.M."/>
            <person name="Rocha-Santos T.A.P."/>
            <person name="Alves A."/>
        </authorList>
    </citation>
    <scope>NUCLEOTIDE SEQUENCE</scope>
    <source>
        <strain evidence="3">ATCC 34329</strain>
    </source>
</reference>
<proteinExistence type="predicted"/>
<comment type="caution">
    <text evidence="3">The sequence shown here is derived from an EMBL/GenBank/DDBJ whole genome shotgun (WGS) entry which is preliminary data.</text>
</comment>
<organism evidence="3 4">
    <name type="scientific">Zalerion maritima</name>
    <dbReference type="NCBI Taxonomy" id="339359"/>
    <lineage>
        <taxon>Eukaryota</taxon>
        <taxon>Fungi</taxon>
        <taxon>Dikarya</taxon>
        <taxon>Ascomycota</taxon>
        <taxon>Pezizomycotina</taxon>
        <taxon>Sordariomycetes</taxon>
        <taxon>Lulworthiomycetidae</taxon>
        <taxon>Lulworthiales</taxon>
        <taxon>Lulworthiaceae</taxon>
        <taxon>Zalerion</taxon>
    </lineage>
</organism>
<feature type="compositionally biased region" description="Low complexity" evidence="1">
    <location>
        <begin position="151"/>
        <end position="162"/>
    </location>
</feature>
<dbReference type="EMBL" id="JAKWBI020000602">
    <property type="protein sequence ID" value="KAJ2893474.1"/>
    <property type="molecule type" value="Genomic_DNA"/>
</dbReference>
<evidence type="ECO:0000256" key="1">
    <source>
        <dbReference type="SAM" id="MobiDB-lite"/>
    </source>
</evidence>
<evidence type="ECO:0000256" key="2">
    <source>
        <dbReference type="SAM" id="SignalP"/>
    </source>
</evidence>
<feature type="signal peptide" evidence="2">
    <location>
        <begin position="1"/>
        <end position="22"/>
    </location>
</feature>
<keyword evidence="2" id="KW-0732">Signal</keyword>
<feature type="region of interest" description="Disordered" evidence="1">
    <location>
        <begin position="133"/>
        <end position="171"/>
    </location>
</feature>
<name>A0AAD5RGK5_9PEZI</name>